<evidence type="ECO:0008006" key="3">
    <source>
        <dbReference type="Google" id="ProtNLM"/>
    </source>
</evidence>
<name>A0A7I9Z9I5_9MYCO</name>
<accession>A0A7I9Z9I5</accession>
<organism evidence="1 2">
    <name type="scientific">Mycobacterium timonense</name>
    <dbReference type="NCBI Taxonomy" id="701043"/>
    <lineage>
        <taxon>Bacteria</taxon>
        <taxon>Bacillati</taxon>
        <taxon>Actinomycetota</taxon>
        <taxon>Actinomycetes</taxon>
        <taxon>Mycobacteriales</taxon>
        <taxon>Mycobacteriaceae</taxon>
        <taxon>Mycobacterium</taxon>
        <taxon>Mycobacterium avium complex (MAC)</taxon>
    </lineage>
</organism>
<protein>
    <recommendedName>
        <fullName evidence="3">Lactoylglutathione lyase</fullName>
    </recommendedName>
</protein>
<dbReference type="Gene3D" id="3.10.180.10">
    <property type="entry name" value="2,3-Dihydroxybiphenyl 1,2-Dioxygenase, domain 1"/>
    <property type="match status" value="1"/>
</dbReference>
<dbReference type="InterPro" id="IPR029068">
    <property type="entry name" value="Glyas_Bleomycin-R_OHBP_Dase"/>
</dbReference>
<reference evidence="1 2" key="1">
    <citation type="journal article" date="2019" name="Emerg. Microbes Infect.">
        <title>Comprehensive subspecies identification of 175 nontuberculous mycobacteria species based on 7547 genomic profiles.</title>
        <authorList>
            <person name="Matsumoto Y."/>
            <person name="Kinjo T."/>
            <person name="Motooka D."/>
            <person name="Nabeya D."/>
            <person name="Jung N."/>
            <person name="Uechi K."/>
            <person name="Horii T."/>
            <person name="Iida T."/>
            <person name="Fujita J."/>
            <person name="Nakamura S."/>
        </authorList>
    </citation>
    <scope>NUCLEOTIDE SEQUENCE [LARGE SCALE GENOMIC DNA]</scope>
    <source>
        <strain evidence="1 2">JCM 30726</strain>
    </source>
</reference>
<evidence type="ECO:0000313" key="1">
    <source>
        <dbReference type="EMBL" id="GFG97347.1"/>
    </source>
</evidence>
<dbReference type="SUPFAM" id="SSF54593">
    <property type="entry name" value="Glyoxalase/Bleomycin resistance protein/Dihydroxybiphenyl dioxygenase"/>
    <property type="match status" value="1"/>
</dbReference>
<dbReference type="Proteomes" id="UP000465301">
    <property type="component" value="Unassembled WGS sequence"/>
</dbReference>
<proteinExistence type="predicted"/>
<dbReference type="AlphaFoldDB" id="A0A7I9Z9I5"/>
<keyword evidence="2" id="KW-1185">Reference proteome</keyword>
<gene>
    <name evidence="1" type="ORF">MTIM_32260</name>
</gene>
<evidence type="ECO:0000313" key="2">
    <source>
        <dbReference type="Proteomes" id="UP000465301"/>
    </source>
</evidence>
<dbReference type="Pfam" id="PF13669">
    <property type="entry name" value="Glyoxalase_4"/>
    <property type="match status" value="1"/>
</dbReference>
<dbReference type="EMBL" id="BLLA01000001">
    <property type="protein sequence ID" value="GFG97347.1"/>
    <property type="molecule type" value="Genomic_DNA"/>
</dbReference>
<sequence length="167" mass="18421">MMEHPRYGVITQIAWVVEDLAATEDLLAQTCGAGSWTRMPDIEFGSACQYRGQPADFAANISLTYLEDLQLELIQPTRGDSIYTEFLQSQGPGMHHLCFEPANYDAVIATARGDGIDIPQSGRIGDSMRFAYLDCLTGRVPFIEIAEIGIGMRAFYEHIKAQAGARL</sequence>
<comment type="caution">
    <text evidence="1">The sequence shown here is derived from an EMBL/GenBank/DDBJ whole genome shotgun (WGS) entry which is preliminary data.</text>
</comment>